<sequence length="279" mass="30077">MYGALLNLSEPVDLLIAVLVLLEADFEFLGTFETAPNSDSAWRCIKAATYSQSPASPSSPKANVPSQKPLLAVNNHHHASKVIANNNRQKKHELTDALGLGKGALPYSDLVTKNNLTIIQCDCIPDQYKCGMVLVDHGNGDLARDGEKVLFIPADDMYMVVLSLSSFMAVVPYVLILLTMQMRHHIHEALDTDSEQAGPSHAGPTLASMNAGPETIDLTDGAMDTTPVNDEVSPVLPDALPTTPPLTPTQTMSQPAPSSSFTIDTSLMNPWKGNHTFQF</sequence>
<organism evidence="3 4">
    <name type="scientific">Pisolithus microcarpus 441</name>
    <dbReference type="NCBI Taxonomy" id="765257"/>
    <lineage>
        <taxon>Eukaryota</taxon>
        <taxon>Fungi</taxon>
        <taxon>Dikarya</taxon>
        <taxon>Basidiomycota</taxon>
        <taxon>Agaricomycotina</taxon>
        <taxon>Agaricomycetes</taxon>
        <taxon>Agaricomycetidae</taxon>
        <taxon>Boletales</taxon>
        <taxon>Sclerodermatineae</taxon>
        <taxon>Pisolithaceae</taxon>
        <taxon>Pisolithus</taxon>
    </lineage>
</organism>
<dbReference type="EMBL" id="KN833798">
    <property type="protein sequence ID" value="KIK18711.1"/>
    <property type="molecule type" value="Genomic_DNA"/>
</dbReference>
<dbReference type="AlphaFoldDB" id="A0A0C9YQ12"/>
<dbReference type="HOGENOM" id="CLU_997903_0_0_1"/>
<dbReference type="Proteomes" id="UP000054018">
    <property type="component" value="Unassembled WGS sequence"/>
</dbReference>
<reference evidence="4" key="2">
    <citation type="submission" date="2015-01" db="EMBL/GenBank/DDBJ databases">
        <title>Evolutionary Origins and Diversification of the Mycorrhizal Mutualists.</title>
        <authorList>
            <consortium name="DOE Joint Genome Institute"/>
            <consortium name="Mycorrhizal Genomics Consortium"/>
            <person name="Kohler A."/>
            <person name="Kuo A."/>
            <person name="Nagy L.G."/>
            <person name="Floudas D."/>
            <person name="Copeland A."/>
            <person name="Barry K.W."/>
            <person name="Cichocki N."/>
            <person name="Veneault-Fourrey C."/>
            <person name="LaButti K."/>
            <person name="Lindquist E.A."/>
            <person name="Lipzen A."/>
            <person name="Lundell T."/>
            <person name="Morin E."/>
            <person name="Murat C."/>
            <person name="Riley R."/>
            <person name="Ohm R."/>
            <person name="Sun H."/>
            <person name="Tunlid A."/>
            <person name="Henrissat B."/>
            <person name="Grigoriev I.V."/>
            <person name="Hibbett D.S."/>
            <person name="Martin F."/>
        </authorList>
    </citation>
    <scope>NUCLEOTIDE SEQUENCE [LARGE SCALE GENOMIC DNA]</scope>
    <source>
        <strain evidence="4">441</strain>
    </source>
</reference>
<evidence type="ECO:0000256" key="1">
    <source>
        <dbReference type="SAM" id="MobiDB-lite"/>
    </source>
</evidence>
<dbReference type="STRING" id="765257.A0A0C9YQ12"/>
<reference evidence="3 4" key="1">
    <citation type="submission" date="2014-04" db="EMBL/GenBank/DDBJ databases">
        <authorList>
            <consortium name="DOE Joint Genome Institute"/>
            <person name="Kuo A."/>
            <person name="Kohler A."/>
            <person name="Costa M.D."/>
            <person name="Nagy L.G."/>
            <person name="Floudas D."/>
            <person name="Copeland A."/>
            <person name="Barry K.W."/>
            <person name="Cichocki N."/>
            <person name="Veneault-Fourrey C."/>
            <person name="LaButti K."/>
            <person name="Lindquist E.A."/>
            <person name="Lipzen A."/>
            <person name="Lundell T."/>
            <person name="Morin E."/>
            <person name="Murat C."/>
            <person name="Sun H."/>
            <person name="Tunlid A."/>
            <person name="Henrissat B."/>
            <person name="Grigoriev I.V."/>
            <person name="Hibbett D.S."/>
            <person name="Martin F."/>
            <person name="Nordberg H.P."/>
            <person name="Cantor M.N."/>
            <person name="Hua S.X."/>
        </authorList>
    </citation>
    <scope>NUCLEOTIDE SEQUENCE [LARGE SCALE GENOMIC DNA]</scope>
    <source>
        <strain evidence="3 4">441</strain>
    </source>
</reference>
<keyword evidence="2" id="KW-1133">Transmembrane helix</keyword>
<evidence type="ECO:0000313" key="4">
    <source>
        <dbReference type="Proteomes" id="UP000054018"/>
    </source>
</evidence>
<keyword evidence="2" id="KW-0812">Transmembrane</keyword>
<dbReference type="OrthoDB" id="10535185at2759"/>
<proteinExistence type="predicted"/>
<keyword evidence="2" id="KW-0472">Membrane</keyword>
<accession>A0A0C9YQ12</accession>
<feature type="transmembrane region" description="Helical" evidence="2">
    <location>
        <begin position="157"/>
        <end position="178"/>
    </location>
</feature>
<feature type="region of interest" description="Disordered" evidence="1">
    <location>
        <begin position="241"/>
        <end position="267"/>
    </location>
</feature>
<feature type="compositionally biased region" description="Polar residues" evidence="1">
    <location>
        <begin position="252"/>
        <end position="267"/>
    </location>
</feature>
<evidence type="ECO:0000313" key="3">
    <source>
        <dbReference type="EMBL" id="KIK18711.1"/>
    </source>
</evidence>
<protein>
    <submittedName>
        <fullName evidence="3">Uncharacterized protein</fullName>
    </submittedName>
</protein>
<evidence type="ECO:0000256" key="2">
    <source>
        <dbReference type="SAM" id="Phobius"/>
    </source>
</evidence>
<name>A0A0C9YQ12_9AGAM</name>
<gene>
    <name evidence="3" type="ORF">PISMIDRAFT_24606</name>
</gene>
<keyword evidence="4" id="KW-1185">Reference proteome</keyword>